<dbReference type="Proteomes" id="UP001652445">
    <property type="component" value="Unassembled WGS sequence"/>
</dbReference>
<comment type="caution">
    <text evidence="1">The sequence shown here is derived from an EMBL/GenBank/DDBJ whole genome shotgun (WGS) entry which is preliminary data.</text>
</comment>
<dbReference type="RefSeq" id="WP_076230453.1">
    <property type="nucleotide sequence ID" value="NZ_JAOQIO010000011.1"/>
</dbReference>
<gene>
    <name evidence="1" type="ORF">OB236_05675</name>
</gene>
<organism evidence="1 2">
    <name type="scientific">Paenibacillus baimaensis</name>
    <dbReference type="NCBI Taxonomy" id="2982185"/>
    <lineage>
        <taxon>Bacteria</taxon>
        <taxon>Bacillati</taxon>
        <taxon>Bacillota</taxon>
        <taxon>Bacilli</taxon>
        <taxon>Bacillales</taxon>
        <taxon>Paenibacillaceae</taxon>
        <taxon>Paenibacillus</taxon>
    </lineage>
</organism>
<reference evidence="1 2" key="1">
    <citation type="submission" date="2022-09" db="EMBL/GenBank/DDBJ databases">
        <authorList>
            <person name="Han X.L."/>
            <person name="Wang Q."/>
            <person name="Lu T."/>
        </authorList>
    </citation>
    <scope>NUCLEOTIDE SEQUENCE [LARGE SCALE GENOMIC DNA]</scope>
    <source>
        <strain evidence="1 2">WQ 127069</strain>
    </source>
</reference>
<accession>A0ABT2UAG3</accession>
<dbReference type="EMBL" id="JAOQIO010000011">
    <property type="protein sequence ID" value="MCU6791615.1"/>
    <property type="molecule type" value="Genomic_DNA"/>
</dbReference>
<keyword evidence="2" id="KW-1185">Reference proteome</keyword>
<evidence type="ECO:0000313" key="2">
    <source>
        <dbReference type="Proteomes" id="UP001652445"/>
    </source>
</evidence>
<name>A0ABT2UAG3_9BACL</name>
<sequence length="93" mass="10923">MKQERIIHFKVIHHDATRLGRGLLYLDGNQEPTLEDYEQCLKASGHDVHIENADQLLFVAHKPDEDYRIEVIPNYEQMTRDMQTESLAKSFLK</sequence>
<proteinExistence type="predicted"/>
<evidence type="ECO:0000313" key="1">
    <source>
        <dbReference type="EMBL" id="MCU6791615.1"/>
    </source>
</evidence>
<protein>
    <submittedName>
        <fullName evidence="1">Uncharacterized protein</fullName>
    </submittedName>
</protein>